<feature type="transmembrane region" description="Helical" evidence="7">
    <location>
        <begin position="29"/>
        <end position="55"/>
    </location>
</feature>
<keyword evidence="2 7" id="KW-0812">Transmembrane</keyword>
<evidence type="ECO:0000256" key="4">
    <source>
        <dbReference type="ARBA" id="ARBA00023136"/>
    </source>
</evidence>
<dbReference type="Proteomes" id="UP000642107">
    <property type="component" value="Unassembled WGS sequence"/>
</dbReference>
<dbReference type="CDD" id="cd06530">
    <property type="entry name" value="S26_SPase_I"/>
    <property type="match status" value="1"/>
</dbReference>
<feature type="domain" description="Peptidase S26" evidence="8">
    <location>
        <begin position="41"/>
        <end position="114"/>
    </location>
</feature>
<gene>
    <name evidence="9" type="ORF">IGS67_07510</name>
</gene>
<dbReference type="PANTHER" id="PTHR10806:SF6">
    <property type="entry name" value="SIGNAL PEPTIDASE COMPLEX CATALYTIC SUBUNIT SEC11"/>
    <property type="match status" value="1"/>
</dbReference>
<keyword evidence="10" id="KW-1185">Reference proteome</keyword>
<dbReference type="InterPro" id="IPR036286">
    <property type="entry name" value="LexA/Signal_pep-like_sf"/>
</dbReference>
<keyword evidence="4 7" id="KW-0472">Membrane</keyword>
<dbReference type="InterPro" id="IPR019533">
    <property type="entry name" value="Peptidase_S26"/>
</dbReference>
<keyword evidence="9" id="KW-0378">Hydrolase</keyword>
<accession>A0ABR9DQF0</accession>
<keyword evidence="3 7" id="KW-1133">Transmembrane helix</keyword>
<dbReference type="RefSeq" id="WP_192279301.1">
    <property type="nucleotide sequence ID" value="NZ_JACZDF010000003.1"/>
</dbReference>
<dbReference type="SUPFAM" id="SSF51306">
    <property type="entry name" value="LexA/Signal peptidase"/>
    <property type="match status" value="1"/>
</dbReference>
<dbReference type="Pfam" id="PF10502">
    <property type="entry name" value="Peptidase_S26"/>
    <property type="match status" value="1"/>
</dbReference>
<feature type="region of interest" description="Disordered" evidence="6">
    <location>
        <begin position="1"/>
        <end position="21"/>
    </location>
</feature>
<evidence type="ECO:0000256" key="7">
    <source>
        <dbReference type="SAM" id="Phobius"/>
    </source>
</evidence>
<reference evidence="9 10" key="1">
    <citation type="submission" date="2020-09" db="EMBL/GenBank/DDBJ databases">
        <title>Flavimobilis rhizosphaerae sp. nov., isolated from rhizosphere soil of Spartina alterniflora.</title>
        <authorList>
            <person name="Hanqin C."/>
        </authorList>
    </citation>
    <scope>NUCLEOTIDE SEQUENCE [LARGE SCALE GENOMIC DNA]</scope>
    <source>
        <strain evidence="9 10">GY 10621</strain>
    </source>
</reference>
<dbReference type="GO" id="GO:0009003">
    <property type="term" value="F:signal peptidase activity"/>
    <property type="evidence" value="ECO:0007669"/>
    <property type="project" value="UniProtKB-EC"/>
</dbReference>
<comment type="caution">
    <text evidence="9">The sequence shown here is derived from an EMBL/GenBank/DDBJ whole genome shotgun (WGS) entry which is preliminary data.</text>
</comment>
<evidence type="ECO:0000256" key="3">
    <source>
        <dbReference type="ARBA" id="ARBA00022989"/>
    </source>
</evidence>
<protein>
    <recommendedName>
        <fullName evidence="5">Signal peptidase I</fullName>
        <ecNumber evidence="5">3.4.21.89</ecNumber>
    </recommendedName>
</protein>
<organism evidence="9 10">
    <name type="scientific">Flavimobilis rhizosphaerae</name>
    <dbReference type="NCBI Taxonomy" id="2775421"/>
    <lineage>
        <taxon>Bacteria</taxon>
        <taxon>Bacillati</taxon>
        <taxon>Actinomycetota</taxon>
        <taxon>Actinomycetes</taxon>
        <taxon>Micrococcales</taxon>
        <taxon>Jonesiaceae</taxon>
        <taxon>Flavimobilis</taxon>
    </lineage>
</organism>
<proteinExistence type="predicted"/>
<dbReference type="EC" id="3.4.21.89" evidence="5"/>
<name>A0ABR9DQF0_9MICO</name>
<evidence type="ECO:0000256" key="6">
    <source>
        <dbReference type="SAM" id="MobiDB-lite"/>
    </source>
</evidence>
<evidence type="ECO:0000259" key="8">
    <source>
        <dbReference type="Pfam" id="PF10502"/>
    </source>
</evidence>
<feature type="compositionally biased region" description="Basic and acidic residues" evidence="6">
    <location>
        <begin position="1"/>
        <end position="10"/>
    </location>
</feature>
<evidence type="ECO:0000313" key="9">
    <source>
        <dbReference type="EMBL" id="MBD9699338.1"/>
    </source>
</evidence>
<dbReference type="EMBL" id="JACZDF010000003">
    <property type="protein sequence ID" value="MBD9699338.1"/>
    <property type="molecule type" value="Genomic_DNA"/>
</dbReference>
<evidence type="ECO:0000256" key="5">
    <source>
        <dbReference type="NCBIfam" id="TIGR02228"/>
    </source>
</evidence>
<evidence type="ECO:0000313" key="10">
    <source>
        <dbReference type="Proteomes" id="UP000642107"/>
    </source>
</evidence>
<sequence length="217" mass="22425">MPEPTDKDATEILDPPGAGAAGPTREPGFLAGLGLALSWAALVVVALVAIVAIIVPRATASTPLAILTGSMDPTYPPGTLVVVKPLDPTEVKVGDVITYQLESGKPTLVTHRVVELGLRADGERQWVTQGDANDAPDELPVRAVQLRGRVWYHLPYVGHVTVALGNGGRGTIVALVAGAFIAYGVWQITSGLLGRGRRKDAASPAAEPAPAPDAPVS</sequence>
<comment type="subcellular location">
    <subcellularLocation>
        <location evidence="1">Membrane</location>
    </subcellularLocation>
</comment>
<evidence type="ECO:0000256" key="2">
    <source>
        <dbReference type="ARBA" id="ARBA00022692"/>
    </source>
</evidence>
<dbReference type="PANTHER" id="PTHR10806">
    <property type="entry name" value="SIGNAL PEPTIDASE COMPLEX CATALYTIC SUBUNIT SEC11"/>
    <property type="match status" value="1"/>
</dbReference>
<dbReference type="NCBIfam" id="TIGR02228">
    <property type="entry name" value="sigpep_I_arch"/>
    <property type="match status" value="1"/>
</dbReference>
<dbReference type="InterPro" id="IPR001733">
    <property type="entry name" value="Peptidase_S26B"/>
</dbReference>
<evidence type="ECO:0000256" key="1">
    <source>
        <dbReference type="ARBA" id="ARBA00004370"/>
    </source>
</evidence>